<reference evidence="4" key="1">
    <citation type="journal article" date="2017" name="Nature">
        <title>The sunflower genome provides insights into oil metabolism, flowering and Asterid evolution.</title>
        <authorList>
            <person name="Badouin H."/>
            <person name="Gouzy J."/>
            <person name="Grassa C.J."/>
            <person name="Murat F."/>
            <person name="Staton S.E."/>
            <person name="Cottret L."/>
            <person name="Lelandais-Briere C."/>
            <person name="Owens G.L."/>
            <person name="Carrere S."/>
            <person name="Mayjonade B."/>
            <person name="Legrand L."/>
            <person name="Gill N."/>
            <person name="Kane N.C."/>
            <person name="Bowers J.E."/>
            <person name="Hubner S."/>
            <person name="Bellec A."/>
            <person name="Berard A."/>
            <person name="Berges H."/>
            <person name="Blanchet N."/>
            <person name="Boniface M.C."/>
            <person name="Brunel D."/>
            <person name="Catrice O."/>
            <person name="Chaidir N."/>
            <person name="Claudel C."/>
            <person name="Donnadieu C."/>
            <person name="Faraut T."/>
            <person name="Fievet G."/>
            <person name="Helmstetter N."/>
            <person name="King M."/>
            <person name="Knapp S.J."/>
            <person name="Lai Z."/>
            <person name="Le Paslier M.C."/>
            <person name="Lippi Y."/>
            <person name="Lorenzon L."/>
            <person name="Mandel J.R."/>
            <person name="Marage G."/>
            <person name="Marchand G."/>
            <person name="Marquand E."/>
            <person name="Bret-Mestries E."/>
            <person name="Morien E."/>
            <person name="Nambeesan S."/>
            <person name="Nguyen T."/>
            <person name="Pegot-Espagnet P."/>
            <person name="Pouilly N."/>
            <person name="Raftis F."/>
            <person name="Sallet E."/>
            <person name="Schiex T."/>
            <person name="Thomas J."/>
            <person name="Vandecasteele C."/>
            <person name="Vares D."/>
            <person name="Vear F."/>
            <person name="Vautrin S."/>
            <person name="Crespi M."/>
            <person name="Mangin B."/>
            <person name="Burke J.M."/>
            <person name="Salse J."/>
            <person name="Munos S."/>
            <person name="Vincourt P."/>
            <person name="Rieseberg L.H."/>
            <person name="Langlade N.B."/>
        </authorList>
    </citation>
    <scope>NUCLEOTIDE SEQUENCE [LARGE SCALE GENOMIC DNA]</scope>
    <source>
        <strain evidence="4">cv. SF193</strain>
    </source>
</reference>
<keyword evidence="2" id="KW-1133">Transmembrane helix</keyword>
<feature type="transmembrane region" description="Helical" evidence="2">
    <location>
        <begin position="20"/>
        <end position="49"/>
    </location>
</feature>
<dbReference type="EMBL" id="CM007901">
    <property type="protein sequence ID" value="OTG04630.1"/>
    <property type="molecule type" value="Genomic_DNA"/>
</dbReference>
<evidence type="ECO:0000256" key="2">
    <source>
        <dbReference type="SAM" id="Phobius"/>
    </source>
</evidence>
<sequence length="128" mass="14831">MNRGYENVIGDLHYFTTLRFGIYIFSFQLFFVFPVDIIFVPCNCLTFWYHTFITNGLRSLLLTQQTLHQRRDGNHPLFRSILRSVSCLGYTNKKDDTTRSRKEKNDARNSTGEPAGNHDGTVLLLCFG</sequence>
<evidence type="ECO:0000256" key="1">
    <source>
        <dbReference type="SAM" id="MobiDB-lite"/>
    </source>
</evidence>
<feature type="compositionally biased region" description="Basic and acidic residues" evidence="1">
    <location>
        <begin position="92"/>
        <end position="107"/>
    </location>
</feature>
<dbReference type="AlphaFoldDB" id="A0A251T0K3"/>
<keyword evidence="2" id="KW-0812">Transmembrane</keyword>
<keyword evidence="2" id="KW-0472">Membrane</keyword>
<protein>
    <submittedName>
        <fullName evidence="3">Uncharacterized protein</fullName>
    </submittedName>
</protein>
<feature type="region of interest" description="Disordered" evidence="1">
    <location>
        <begin position="91"/>
        <end position="116"/>
    </location>
</feature>
<evidence type="ECO:0000313" key="4">
    <source>
        <dbReference type="Proteomes" id="UP000215914"/>
    </source>
</evidence>
<organism evidence="3 4">
    <name type="scientific">Helianthus annuus</name>
    <name type="common">Common sunflower</name>
    <dbReference type="NCBI Taxonomy" id="4232"/>
    <lineage>
        <taxon>Eukaryota</taxon>
        <taxon>Viridiplantae</taxon>
        <taxon>Streptophyta</taxon>
        <taxon>Embryophyta</taxon>
        <taxon>Tracheophyta</taxon>
        <taxon>Spermatophyta</taxon>
        <taxon>Magnoliopsida</taxon>
        <taxon>eudicotyledons</taxon>
        <taxon>Gunneridae</taxon>
        <taxon>Pentapetalae</taxon>
        <taxon>asterids</taxon>
        <taxon>campanulids</taxon>
        <taxon>Asterales</taxon>
        <taxon>Asteraceae</taxon>
        <taxon>Asteroideae</taxon>
        <taxon>Heliantheae alliance</taxon>
        <taxon>Heliantheae</taxon>
        <taxon>Helianthus</taxon>
    </lineage>
</organism>
<name>A0A251T0K3_HELAN</name>
<keyword evidence="4" id="KW-1185">Reference proteome</keyword>
<gene>
    <name evidence="3" type="ORF">HannXRQ_Chr12g0364481</name>
</gene>
<accession>A0A251T0K3</accession>
<proteinExistence type="predicted"/>
<evidence type="ECO:0000313" key="3">
    <source>
        <dbReference type="EMBL" id="OTG04630.1"/>
    </source>
</evidence>
<dbReference type="Proteomes" id="UP000215914">
    <property type="component" value="Chromosome 12"/>
</dbReference>
<dbReference type="InParanoid" id="A0A251T0K3"/>